<proteinExistence type="predicted"/>
<sequence length="342" mass="38063">MRGGWIDRFAEGVAAENFSEERDCGGAGPRPVVVFVLGAQRSGTSALTRVLSLCGCRLPAGLLGADTANPRGCWEPRKAIGINEEILYRNDSAWFDPSMRLLDADGFAAGRRAACIVKITSYLSTLSDAPVVVIKEPRITMLSDLWFEAAHRAGFDAVAVIAVRDPREVISSATASWGFSRELSSALWLKYNLLAERLTRGAPRVFIDYRNLLEDWRREVKRTSVALDIDLDGGDEEAVEEFLSPSLRRHRRSGPVTERFIADWIPAVYEELFAAARGESLDVSTLDRVFGSYRADETELLAALDEFRQHVASVRYKLARPAIAKTLIELQAMFHRRKGTWA</sequence>
<name>G8RNE0_MYCRN</name>
<dbReference type="Pfam" id="PF13469">
    <property type="entry name" value="Sulfotransfer_3"/>
    <property type="match status" value="1"/>
</dbReference>
<dbReference type="PIRSF" id="PIRSF029407">
    <property type="entry name" value="UCP029407"/>
    <property type="match status" value="1"/>
</dbReference>
<evidence type="ECO:0008006" key="3">
    <source>
        <dbReference type="Google" id="ProtNLM"/>
    </source>
</evidence>
<dbReference type="EMBL" id="CP003169">
    <property type="protein sequence ID" value="AEV71272.1"/>
    <property type="molecule type" value="Genomic_DNA"/>
</dbReference>
<dbReference type="PATRIC" id="fig|710685.3.peg.642"/>
<dbReference type="KEGG" id="mrh:MycrhN_0636"/>
<dbReference type="HOGENOM" id="CLU_032716_2_0_11"/>
<organism evidence="1 2">
    <name type="scientific">Mycolicibacterium rhodesiae (strain NBB3)</name>
    <name type="common">Mycobacterium rhodesiae</name>
    <dbReference type="NCBI Taxonomy" id="710685"/>
    <lineage>
        <taxon>Bacteria</taxon>
        <taxon>Bacillati</taxon>
        <taxon>Actinomycetota</taxon>
        <taxon>Actinomycetes</taxon>
        <taxon>Mycobacteriales</taxon>
        <taxon>Mycobacteriaceae</taxon>
        <taxon>Mycolicibacterium</taxon>
    </lineage>
</organism>
<dbReference type="Gene3D" id="3.40.50.300">
    <property type="entry name" value="P-loop containing nucleotide triphosphate hydrolases"/>
    <property type="match status" value="1"/>
</dbReference>
<dbReference type="InterPro" id="IPR014556">
    <property type="entry name" value="UCP029407"/>
</dbReference>
<evidence type="ECO:0000313" key="1">
    <source>
        <dbReference type="EMBL" id="AEV71272.1"/>
    </source>
</evidence>
<dbReference type="InterPro" id="IPR027417">
    <property type="entry name" value="P-loop_NTPase"/>
</dbReference>
<protein>
    <recommendedName>
        <fullName evidence="3">Sulfotransferase family protein</fullName>
    </recommendedName>
</protein>
<dbReference type="OrthoDB" id="5138950at2"/>
<dbReference type="Proteomes" id="UP000005442">
    <property type="component" value="Chromosome"/>
</dbReference>
<evidence type="ECO:0000313" key="2">
    <source>
        <dbReference type="Proteomes" id="UP000005442"/>
    </source>
</evidence>
<keyword evidence="2" id="KW-1185">Reference proteome</keyword>
<dbReference type="STRING" id="710685.MycrhN_0636"/>
<dbReference type="SUPFAM" id="SSF52540">
    <property type="entry name" value="P-loop containing nucleoside triphosphate hydrolases"/>
    <property type="match status" value="1"/>
</dbReference>
<dbReference type="AlphaFoldDB" id="G8RNE0"/>
<dbReference type="eggNOG" id="COG3551">
    <property type="taxonomic scope" value="Bacteria"/>
</dbReference>
<gene>
    <name evidence="1" type="ordered locus">MycrhN_0636</name>
</gene>
<accession>G8RNE0</accession>
<reference evidence="1 2" key="1">
    <citation type="submission" date="2011-12" db="EMBL/GenBank/DDBJ databases">
        <title>Complete sequence of Mycobacterium rhodesiae NBB3.</title>
        <authorList>
            <consortium name="US DOE Joint Genome Institute"/>
            <person name="Lucas S."/>
            <person name="Han J."/>
            <person name="Lapidus A."/>
            <person name="Cheng J.-F."/>
            <person name="Goodwin L."/>
            <person name="Pitluck S."/>
            <person name="Peters L."/>
            <person name="Mikhailova N."/>
            <person name="Gu W."/>
            <person name="Detter J.C."/>
            <person name="Han C."/>
            <person name="Tapia R."/>
            <person name="Land M."/>
            <person name="Hauser L."/>
            <person name="Kyrpides N."/>
            <person name="Ivanova N."/>
            <person name="Pagani I."/>
            <person name="Mattes T."/>
            <person name="Holmes A."/>
            <person name="Rutledge P."/>
            <person name="Paulsen I."/>
            <person name="Coleman N."/>
            <person name="Woyke T."/>
        </authorList>
    </citation>
    <scope>NUCLEOTIDE SEQUENCE [LARGE SCALE GENOMIC DNA]</scope>
    <source>
        <strain evidence="1 2">NBB3</strain>
    </source>
</reference>